<dbReference type="InterPro" id="IPR001509">
    <property type="entry name" value="Epimerase_deHydtase"/>
</dbReference>
<evidence type="ECO:0000259" key="3">
    <source>
        <dbReference type="Pfam" id="PF01370"/>
    </source>
</evidence>
<accession>A0AAD4LSW9</accession>
<protein>
    <submittedName>
        <fullName evidence="4">D-lactaldehyde dehydrogenase</fullName>
    </submittedName>
</protein>
<dbReference type="Gene3D" id="3.40.50.720">
    <property type="entry name" value="NAD(P)-binding Rossmann-like Domain"/>
    <property type="match status" value="1"/>
</dbReference>
<comment type="similarity">
    <text evidence="2">Belongs to the NAD(P)-dependent epimerase/dehydratase family. Dihydroflavonol-4-reductase subfamily.</text>
</comment>
<proteinExistence type="inferred from homology"/>
<organism evidence="4 5">
    <name type="scientific">Multifurca ochricompacta</name>
    <dbReference type="NCBI Taxonomy" id="376703"/>
    <lineage>
        <taxon>Eukaryota</taxon>
        <taxon>Fungi</taxon>
        <taxon>Dikarya</taxon>
        <taxon>Basidiomycota</taxon>
        <taxon>Agaricomycotina</taxon>
        <taxon>Agaricomycetes</taxon>
        <taxon>Russulales</taxon>
        <taxon>Russulaceae</taxon>
        <taxon>Multifurca</taxon>
    </lineage>
</organism>
<dbReference type="InterPro" id="IPR036291">
    <property type="entry name" value="NAD(P)-bd_dom_sf"/>
</dbReference>
<dbReference type="CDD" id="cd05227">
    <property type="entry name" value="AR_SDR_e"/>
    <property type="match status" value="1"/>
</dbReference>
<comment type="caution">
    <text evidence="4">The sequence shown here is derived from an EMBL/GenBank/DDBJ whole genome shotgun (WGS) entry which is preliminary data.</text>
</comment>
<dbReference type="InterPro" id="IPR050425">
    <property type="entry name" value="NAD(P)_dehydrat-like"/>
</dbReference>
<reference evidence="4" key="1">
    <citation type="journal article" date="2022" name="New Phytol.">
        <title>Evolutionary transition to the ectomycorrhizal habit in the genomes of a hyperdiverse lineage of mushroom-forming fungi.</title>
        <authorList>
            <person name="Looney B."/>
            <person name="Miyauchi S."/>
            <person name="Morin E."/>
            <person name="Drula E."/>
            <person name="Courty P.E."/>
            <person name="Kohler A."/>
            <person name="Kuo A."/>
            <person name="LaButti K."/>
            <person name="Pangilinan J."/>
            <person name="Lipzen A."/>
            <person name="Riley R."/>
            <person name="Andreopoulos W."/>
            <person name="He G."/>
            <person name="Johnson J."/>
            <person name="Nolan M."/>
            <person name="Tritt A."/>
            <person name="Barry K.W."/>
            <person name="Grigoriev I.V."/>
            <person name="Nagy L.G."/>
            <person name="Hibbett D."/>
            <person name="Henrissat B."/>
            <person name="Matheny P.B."/>
            <person name="Labbe J."/>
            <person name="Martin F.M."/>
        </authorList>
    </citation>
    <scope>NUCLEOTIDE SEQUENCE</scope>
    <source>
        <strain evidence="4">BPL690</strain>
    </source>
</reference>
<keyword evidence="5" id="KW-1185">Reference proteome</keyword>
<dbReference type="EMBL" id="WTXG01000279">
    <property type="protein sequence ID" value="KAI0289784.1"/>
    <property type="molecule type" value="Genomic_DNA"/>
</dbReference>
<feature type="domain" description="NAD-dependent epimerase/dehydratase" evidence="3">
    <location>
        <begin position="10"/>
        <end position="265"/>
    </location>
</feature>
<evidence type="ECO:0000313" key="4">
    <source>
        <dbReference type="EMBL" id="KAI0289784.1"/>
    </source>
</evidence>
<dbReference type="PANTHER" id="PTHR10366">
    <property type="entry name" value="NAD DEPENDENT EPIMERASE/DEHYDRATASE"/>
    <property type="match status" value="1"/>
</dbReference>
<dbReference type="Proteomes" id="UP001203297">
    <property type="component" value="Unassembled WGS sequence"/>
</dbReference>
<name>A0AAD4LSW9_9AGAM</name>
<keyword evidence="1" id="KW-0560">Oxidoreductase</keyword>
<dbReference type="GO" id="GO:0016616">
    <property type="term" value="F:oxidoreductase activity, acting on the CH-OH group of donors, NAD or NADP as acceptor"/>
    <property type="evidence" value="ECO:0007669"/>
    <property type="project" value="TreeGrafter"/>
</dbReference>
<dbReference type="AlphaFoldDB" id="A0AAD4LSW9"/>
<evidence type="ECO:0000313" key="5">
    <source>
        <dbReference type="Proteomes" id="UP001203297"/>
    </source>
</evidence>
<dbReference type="Pfam" id="PF01370">
    <property type="entry name" value="Epimerase"/>
    <property type="match status" value="1"/>
</dbReference>
<dbReference type="PANTHER" id="PTHR10366:SF564">
    <property type="entry name" value="STEROL-4-ALPHA-CARBOXYLATE 3-DEHYDROGENASE, DECARBOXYLATING"/>
    <property type="match status" value="1"/>
</dbReference>
<evidence type="ECO:0000256" key="2">
    <source>
        <dbReference type="ARBA" id="ARBA00023445"/>
    </source>
</evidence>
<evidence type="ECO:0000256" key="1">
    <source>
        <dbReference type="ARBA" id="ARBA00023002"/>
    </source>
</evidence>
<gene>
    <name evidence="4" type="ORF">B0F90DRAFT_1812463</name>
</gene>
<dbReference type="SUPFAM" id="SSF51735">
    <property type="entry name" value="NAD(P)-binding Rossmann-fold domains"/>
    <property type="match status" value="1"/>
</dbReference>
<sequence length="353" mass="38427">MVAVAGPAKVLVTGANGYLAAWVVQKYLEAGYSVRGTVRNATKSAFLNSMFAKYGGRFELYVVDDITKDGAFDEAVEGVEVVAHVASPFHFGPSDPDEFIIPAVQGTLSILDSVSKNGSSVKRVVLTSSIVSIWEDWNDSKTRVFDESNWNDLAVESVKKQGMAAGPFVVYQASKTLAERAAWDYVAAYKGKLSWDLVAINPAYIFGPSLTPAPTIDDINTSQRQVYDTLIGKKSSAELQWWGSWCHVALTAEAHVRATYTGRAGGERIIIRSGHFFFQDIWGVVNAASELGVPNVARGEPDAIKDLPKLSLFKSTKAEDLLGLKQISELKDMVEESVKDFTARGYPGFTSAH</sequence>